<dbReference type="Gene3D" id="3.40.50.300">
    <property type="entry name" value="P-loop containing nucleotide triphosphate hydrolases"/>
    <property type="match status" value="2"/>
</dbReference>
<dbReference type="Pfam" id="PF18766">
    <property type="entry name" value="SWI2_SNF2"/>
    <property type="match status" value="1"/>
</dbReference>
<name>A0A1E3X6P4_9BACT</name>
<dbReference type="SMART" id="SM00487">
    <property type="entry name" value="DEXDc"/>
    <property type="match status" value="1"/>
</dbReference>
<dbReference type="EMBL" id="MAYW01000126">
    <property type="protein sequence ID" value="ODS31323.1"/>
    <property type="molecule type" value="Genomic_DNA"/>
</dbReference>
<gene>
    <name evidence="2" type="ORF">SCARUB_03552</name>
</gene>
<keyword evidence="2" id="KW-0547">Nucleotide-binding</keyword>
<dbReference type="GO" id="GO:0009035">
    <property type="term" value="F:type I site-specific deoxyribonuclease activity"/>
    <property type="evidence" value="ECO:0007669"/>
    <property type="project" value="UniProtKB-EC"/>
</dbReference>
<evidence type="ECO:0000259" key="1">
    <source>
        <dbReference type="PROSITE" id="PS51192"/>
    </source>
</evidence>
<dbReference type="Pfam" id="PF04313">
    <property type="entry name" value="HSDR_N"/>
    <property type="match status" value="1"/>
</dbReference>
<keyword evidence="2" id="KW-0347">Helicase</keyword>
<dbReference type="Pfam" id="PF22679">
    <property type="entry name" value="T1R_D3-like"/>
    <property type="match status" value="1"/>
</dbReference>
<feature type="domain" description="Helicase ATP-binding" evidence="1">
    <location>
        <begin position="283"/>
        <end position="482"/>
    </location>
</feature>
<dbReference type="PANTHER" id="PTHR42927:SF1">
    <property type="entry name" value="HELICASE SUPERFAMILY 1 AND 2 DOMAIN-CONTAINING PROTEIN"/>
    <property type="match status" value="1"/>
</dbReference>
<dbReference type="InterPro" id="IPR014001">
    <property type="entry name" value="Helicase_ATP-bd"/>
</dbReference>
<dbReference type="InterPro" id="IPR055180">
    <property type="entry name" value="HsdR_RecA-like_helicase_dom_2"/>
</dbReference>
<dbReference type="GO" id="GO:0003677">
    <property type="term" value="F:DNA binding"/>
    <property type="evidence" value="ECO:0007669"/>
    <property type="project" value="UniProtKB-KW"/>
</dbReference>
<keyword evidence="2" id="KW-0067">ATP-binding</keyword>
<dbReference type="InterPro" id="IPR007409">
    <property type="entry name" value="Restrct_endonuc_type1_HsdR_N"/>
</dbReference>
<dbReference type="SUPFAM" id="SSF52540">
    <property type="entry name" value="P-loop containing nucleoside triphosphate hydrolases"/>
    <property type="match status" value="2"/>
</dbReference>
<dbReference type="PANTHER" id="PTHR42927">
    <property type="entry name" value="HELICASE SUPERFAMILY 1 AND 2 DOMAIN-CONTAINING PROTEIN"/>
    <property type="match status" value="1"/>
</dbReference>
<protein>
    <submittedName>
        <fullName evidence="2">DEAD/DEAH box helicase</fullName>
    </submittedName>
</protein>
<evidence type="ECO:0000313" key="2">
    <source>
        <dbReference type="EMBL" id="ODS31323.1"/>
    </source>
</evidence>
<accession>A0A1E3X6P4</accession>
<reference evidence="2 3" key="1">
    <citation type="submission" date="2016-07" db="EMBL/GenBank/DDBJ databases">
        <title>Draft genome of Scalindua rubra, obtained from a brine-seawater interface in the Red Sea, sheds light on salt adaptation in anammox bacteria.</title>
        <authorList>
            <person name="Speth D.R."/>
            <person name="Lagkouvardos I."/>
            <person name="Wang Y."/>
            <person name="Qian P.-Y."/>
            <person name="Dutilh B.E."/>
            <person name="Jetten M.S."/>
        </authorList>
    </citation>
    <scope>NUCLEOTIDE SEQUENCE [LARGE SCALE GENOMIC DNA]</scope>
    <source>
        <strain evidence="2">BSI-1</strain>
    </source>
</reference>
<organism evidence="2 3">
    <name type="scientific">Candidatus Scalindua rubra</name>
    <dbReference type="NCBI Taxonomy" id="1872076"/>
    <lineage>
        <taxon>Bacteria</taxon>
        <taxon>Pseudomonadati</taxon>
        <taxon>Planctomycetota</taxon>
        <taxon>Candidatus Brocadiia</taxon>
        <taxon>Candidatus Brocadiales</taxon>
        <taxon>Candidatus Scalinduaceae</taxon>
        <taxon>Candidatus Scalindua</taxon>
    </lineage>
</organism>
<evidence type="ECO:0000313" key="3">
    <source>
        <dbReference type="Proteomes" id="UP000094056"/>
    </source>
</evidence>
<comment type="caution">
    <text evidence="2">The sequence shown here is derived from an EMBL/GenBank/DDBJ whole genome shotgun (WGS) entry which is preliminary data.</text>
</comment>
<dbReference type="PROSITE" id="PS51192">
    <property type="entry name" value="HELICASE_ATP_BIND_1"/>
    <property type="match status" value="1"/>
</dbReference>
<sequence>MKKSSITEKNFEVEHVTKTLVNNGYLERLPDDYNQELLLDQEILLNFVKNTQPDEWEKLQEQYPSNTENVFLKRISNEIGKRGTLDVLRNGVKDRGAKFELAYFKPVSGLNPEHEKLYKQNKFSVIRQLPFSQKYQKTLDVSIFLNGIPIITSELKNHFTGQDYTDAIKQYKYTRDPKEPFLKRCFAHFAVDNDKAYFTTKLEGEITQFLPFNKDIANPVDKRGFKVAYFYHDIWHPDSLLEIISHYIQIVEKKDPKTRSKSKKLIFPRFHQLVSVRSLIDSAKNSGTGKHYLIQHSAGSGKTFTISWLAHQLSQIHNQNDQRVFDNVIVISDRKVIDKQLKDAVKEFEKTLGVVLCTKKSKDLKEGLETGKQIIVTTIQKFPFVVEEIEKLKGKKFAVIIDEAHSSQGGESMTKVKKTLSFTSLEEAEEKDEEDRDIEDQILEDMKARGKLSNVSFFAFTATPKQQTLELFGSKQPDGSYQAFSLYSMMQAIEEGFILDVLENYMTYKTYFKLVKMIEDDPEYEKRKATAVLKRYVDIHEHAIKKKTEIMLDHFYRKVKGKINGKAKAMVVTRSRLHAVRYKQEFERQLKEKGSNVKALVAFTGTIKDDGHEFTESNMNGFPESQTVNKFDTDEYRIMIVAYKFQTGFDQELLQTMYVDKKLQKVNAVQTLSRLNRTSSGKDAVYVLDFVNETDDIKKGFQPYYETTILSEGTDPNILYEIERDILRFDIIDKSEIDVFTEFWHSTEDQSKLHRVLEPAIDRFKGLSKEDKFTFKDNLRRYTKAYGFITQLVSFKDVSLEKLYLYCRFLLKKLPLDKDSLPREVVESIDMDRYRIKPTYKGGITLEKKEGELAPMTTDEKQPPVSEFEKLSAIIAKVNEIGSTHFNEDDKVKFTRLADTIYDDEYFQESMKTNTKSNLKLLFKKLFDNVMADMYESDFNFYKKIEENQSVKDLIKDNLFEDVFKRARKVQL</sequence>
<dbReference type="GO" id="GO:0005524">
    <property type="term" value="F:ATP binding"/>
    <property type="evidence" value="ECO:0007669"/>
    <property type="project" value="UniProtKB-KW"/>
</dbReference>
<dbReference type="Gene3D" id="3.90.1570.50">
    <property type="match status" value="1"/>
</dbReference>
<dbReference type="GO" id="GO:0004386">
    <property type="term" value="F:helicase activity"/>
    <property type="evidence" value="ECO:0007669"/>
    <property type="project" value="UniProtKB-KW"/>
</dbReference>
<keyword evidence="2" id="KW-0378">Hydrolase</keyword>
<dbReference type="GO" id="GO:0009307">
    <property type="term" value="P:DNA restriction-modification system"/>
    <property type="evidence" value="ECO:0007669"/>
    <property type="project" value="UniProtKB-KW"/>
</dbReference>
<dbReference type="Proteomes" id="UP000094056">
    <property type="component" value="Unassembled WGS sequence"/>
</dbReference>
<dbReference type="InterPro" id="IPR040980">
    <property type="entry name" value="SWI2_SNF2"/>
</dbReference>
<dbReference type="PATRIC" id="fig|1872076.5.peg.4229"/>
<dbReference type="AlphaFoldDB" id="A0A1E3X6P4"/>
<proteinExistence type="predicted"/>
<dbReference type="InterPro" id="IPR027417">
    <property type="entry name" value="P-loop_NTPase"/>
</dbReference>